<organism evidence="2 3">
    <name type="scientific">Daphnia galeata</name>
    <dbReference type="NCBI Taxonomy" id="27404"/>
    <lineage>
        <taxon>Eukaryota</taxon>
        <taxon>Metazoa</taxon>
        <taxon>Ecdysozoa</taxon>
        <taxon>Arthropoda</taxon>
        <taxon>Crustacea</taxon>
        <taxon>Branchiopoda</taxon>
        <taxon>Diplostraca</taxon>
        <taxon>Cladocera</taxon>
        <taxon>Anomopoda</taxon>
        <taxon>Daphniidae</taxon>
        <taxon>Daphnia</taxon>
    </lineage>
</organism>
<reference evidence="2" key="1">
    <citation type="submission" date="2021-11" db="EMBL/GenBank/DDBJ databases">
        <authorList>
            <person name="Schell T."/>
        </authorList>
    </citation>
    <scope>NUCLEOTIDE SEQUENCE</scope>
    <source>
        <strain evidence="2">M5</strain>
    </source>
</reference>
<dbReference type="EMBL" id="CAKKLH010000281">
    <property type="protein sequence ID" value="CAH0108042.1"/>
    <property type="molecule type" value="Genomic_DNA"/>
</dbReference>
<comment type="caution">
    <text evidence="2">The sequence shown here is derived from an EMBL/GenBank/DDBJ whole genome shotgun (WGS) entry which is preliminary data.</text>
</comment>
<keyword evidence="1" id="KW-0472">Membrane</keyword>
<keyword evidence="1" id="KW-0812">Transmembrane</keyword>
<keyword evidence="3" id="KW-1185">Reference proteome</keyword>
<gene>
    <name evidence="2" type="ORF">DGAL_LOCUS11408</name>
</gene>
<evidence type="ECO:0000313" key="2">
    <source>
        <dbReference type="EMBL" id="CAH0108042.1"/>
    </source>
</evidence>
<name>A0A8J2RR71_9CRUS</name>
<sequence>MRRLTGSFRHRSGCKSAGLFKAVLDDSETVTQRLSKFHNHSENSVLKLFSAMNTKVMMLILLGMALVGPALADDDDRRLFLVPAGRRPLQQFLRPLIGRPLLGGAGRPLLGGAGRPLITGGPVGGLGGGNANAAGAGNGAVIGNQAIGTGTGIANAGPGGFGIGLGIGLGVATPLGNFAIGEGNSISIGK</sequence>
<proteinExistence type="predicted"/>
<accession>A0A8J2RR71</accession>
<evidence type="ECO:0000313" key="3">
    <source>
        <dbReference type="Proteomes" id="UP000789390"/>
    </source>
</evidence>
<evidence type="ECO:0000256" key="1">
    <source>
        <dbReference type="SAM" id="Phobius"/>
    </source>
</evidence>
<protein>
    <submittedName>
        <fullName evidence="2">Uncharacterized protein</fullName>
    </submittedName>
</protein>
<keyword evidence="1" id="KW-1133">Transmembrane helix</keyword>
<dbReference type="Proteomes" id="UP000789390">
    <property type="component" value="Unassembled WGS sequence"/>
</dbReference>
<dbReference type="AlphaFoldDB" id="A0A8J2RR71"/>
<feature type="transmembrane region" description="Helical" evidence="1">
    <location>
        <begin position="56"/>
        <end position="72"/>
    </location>
</feature>